<proteinExistence type="predicted"/>
<feature type="coiled-coil region" evidence="1">
    <location>
        <begin position="33"/>
        <end position="96"/>
    </location>
</feature>
<sequence>MRRLILAYCTLLALGGCQSAYYSMMEKAGVHKRDILAERVEAARDSQQAAKEQFKDALERYRSVVQIQGGDLEARYVALEREYRASEASAKAVRQRIAAVEDVAGALFEEWEGELDQYSNATLRRASAKELERTRKQYKTLLTRMQAAEKRIEPVLSVLRDQVLFLKHNLNARAIGALQGEYRSLQGNVDQLLRDMQRSIDEADSFVRRLQAPLD</sequence>
<dbReference type="KEGG" id="acx:Achr_27390"/>
<dbReference type="HOGENOM" id="CLU_1265460_0_0_6"/>
<dbReference type="Pfam" id="PF11172">
    <property type="entry name" value="DUF2959"/>
    <property type="match status" value="1"/>
</dbReference>
<name>A0A0C4WUM3_9GAMM</name>
<dbReference type="STRING" id="1328314.Achr_27390"/>
<evidence type="ECO:0000256" key="1">
    <source>
        <dbReference type="SAM" id="Coils"/>
    </source>
</evidence>
<keyword evidence="1" id="KW-0175">Coiled coil</keyword>
<evidence type="ECO:0000313" key="2">
    <source>
        <dbReference type="EMBL" id="AJE22162.1"/>
    </source>
</evidence>
<dbReference type="Proteomes" id="UP000068210">
    <property type="component" value="Chromosome"/>
</dbReference>
<dbReference type="EMBL" id="CP010415">
    <property type="protein sequence ID" value="AJE22162.1"/>
    <property type="molecule type" value="Genomic_DNA"/>
</dbReference>
<keyword evidence="3" id="KW-1185">Reference proteome</keyword>
<protein>
    <submittedName>
        <fullName evidence="2">ATPase involved in DNA repair</fullName>
    </submittedName>
</protein>
<gene>
    <name evidence="2" type="ORF">Achr_27390</name>
</gene>
<dbReference type="PROSITE" id="PS51257">
    <property type="entry name" value="PROKAR_LIPOPROTEIN"/>
    <property type="match status" value="1"/>
</dbReference>
<accession>A0A0C4WUM3</accession>
<organism evidence="2 3">
    <name type="scientific">Azotobacter chroococcum NCIMB 8003</name>
    <dbReference type="NCBI Taxonomy" id="1328314"/>
    <lineage>
        <taxon>Bacteria</taxon>
        <taxon>Pseudomonadati</taxon>
        <taxon>Pseudomonadota</taxon>
        <taxon>Gammaproteobacteria</taxon>
        <taxon>Pseudomonadales</taxon>
        <taxon>Pseudomonadaceae</taxon>
        <taxon>Azotobacter</taxon>
    </lineage>
</organism>
<evidence type="ECO:0000313" key="3">
    <source>
        <dbReference type="Proteomes" id="UP000068210"/>
    </source>
</evidence>
<dbReference type="InterPro" id="IPR021342">
    <property type="entry name" value="DUF2959"/>
</dbReference>
<dbReference type="RefSeq" id="WP_039805275.1">
    <property type="nucleotide sequence ID" value="NZ_CP010415.1"/>
</dbReference>
<dbReference type="AlphaFoldDB" id="A0A0C4WUM3"/>
<reference evidence="2 3" key="1">
    <citation type="journal article" date="2015" name="PLoS ONE">
        <title>Azotobacter Genomes: The Genome of Azotobacter chroococcum NCIMB 8003 (ATCC 4412).</title>
        <authorList>
            <person name="Robson R.L."/>
            <person name="Jones R."/>
            <person name="Robson R.M."/>
            <person name="Schwartz A."/>
            <person name="Richardson T.H."/>
        </authorList>
    </citation>
    <scope>NUCLEOTIDE SEQUENCE [LARGE SCALE GENOMIC DNA]</scope>
    <source>
        <strain evidence="2 3">NCIMB 8003</strain>
    </source>
</reference>
<feature type="coiled-coil region" evidence="1">
    <location>
        <begin position="175"/>
        <end position="202"/>
    </location>
</feature>